<evidence type="ECO:0000256" key="1">
    <source>
        <dbReference type="SAM" id="SignalP"/>
    </source>
</evidence>
<dbReference type="EMBL" id="KN838971">
    <property type="protein sequence ID" value="KIJ91764.1"/>
    <property type="molecule type" value="Genomic_DNA"/>
</dbReference>
<keyword evidence="3" id="KW-1185">Reference proteome</keyword>
<evidence type="ECO:0000313" key="3">
    <source>
        <dbReference type="Proteomes" id="UP000054477"/>
    </source>
</evidence>
<reference evidence="2 3" key="1">
    <citation type="submission" date="2014-04" db="EMBL/GenBank/DDBJ databases">
        <authorList>
            <consortium name="DOE Joint Genome Institute"/>
            <person name="Kuo A."/>
            <person name="Kohler A."/>
            <person name="Nagy L.G."/>
            <person name="Floudas D."/>
            <person name="Copeland A."/>
            <person name="Barry K.W."/>
            <person name="Cichocki N."/>
            <person name="Veneault-Fourrey C."/>
            <person name="LaButti K."/>
            <person name="Lindquist E.A."/>
            <person name="Lipzen A."/>
            <person name="Lundell T."/>
            <person name="Morin E."/>
            <person name="Murat C."/>
            <person name="Sun H."/>
            <person name="Tunlid A."/>
            <person name="Henrissat B."/>
            <person name="Grigoriev I.V."/>
            <person name="Hibbett D.S."/>
            <person name="Martin F."/>
            <person name="Nordberg H.P."/>
            <person name="Cantor M.N."/>
            <person name="Hua S.X."/>
        </authorList>
    </citation>
    <scope>NUCLEOTIDE SEQUENCE [LARGE SCALE GENOMIC DNA]</scope>
    <source>
        <strain evidence="2 3">LaAM-08-1</strain>
    </source>
</reference>
<organism evidence="2 3">
    <name type="scientific">Laccaria amethystina LaAM-08-1</name>
    <dbReference type="NCBI Taxonomy" id="1095629"/>
    <lineage>
        <taxon>Eukaryota</taxon>
        <taxon>Fungi</taxon>
        <taxon>Dikarya</taxon>
        <taxon>Basidiomycota</taxon>
        <taxon>Agaricomycotina</taxon>
        <taxon>Agaricomycetes</taxon>
        <taxon>Agaricomycetidae</taxon>
        <taxon>Agaricales</taxon>
        <taxon>Agaricineae</taxon>
        <taxon>Hydnangiaceae</taxon>
        <taxon>Laccaria</taxon>
    </lineage>
</organism>
<feature type="chain" id="PRO_5002222374" evidence="1">
    <location>
        <begin position="27"/>
        <end position="166"/>
    </location>
</feature>
<reference evidence="3" key="2">
    <citation type="submission" date="2015-01" db="EMBL/GenBank/DDBJ databases">
        <title>Evolutionary Origins and Diversification of the Mycorrhizal Mutualists.</title>
        <authorList>
            <consortium name="DOE Joint Genome Institute"/>
            <consortium name="Mycorrhizal Genomics Consortium"/>
            <person name="Kohler A."/>
            <person name="Kuo A."/>
            <person name="Nagy L.G."/>
            <person name="Floudas D."/>
            <person name="Copeland A."/>
            <person name="Barry K.W."/>
            <person name="Cichocki N."/>
            <person name="Veneault-Fourrey C."/>
            <person name="LaButti K."/>
            <person name="Lindquist E.A."/>
            <person name="Lipzen A."/>
            <person name="Lundell T."/>
            <person name="Morin E."/>
            <person name="Murat C."/>
            <person name="Riley R."/>
            <person name="Ohm R."/>
            <person name="Sun H."/>
            <person name="Tunlid A."/>
            <person name="Henrissat B."/>
            <person name="Grigoriev I.V."/>
            <person name="Hibbett D.S."/>
            <person name="Martin F."/>
        </authorList>
    </citation>
    <scope>NUCLEOTIDE SEQUENCE [LARGE SCALE GENOMIC DNA]</scope>
    <source>
        <strain evidence="3">LaAM-08-1</strain>
    </source>
</reference>
<sequence length="166" mass="18648">MPSLTIYKGFFLCLFILVGRQGCTRLRPFRVGRPRSLPVDALPHNAAYWQGGWFDRRPHFALTTSAEIKGFFKIIVAPSPDNQAFLASTSFSTSQQSRNSLTLGPSQRRRPSLEEGMDYFRSVHSNDITNFMRQVGTSLDLLDATMRPQGFGAGISNPRKFAERMG</sequence>
<dbReference type="HOGENOM" id="CLU_1602996_0_0_1"/>
<accession>A0A0C9WHT7</accession>
<name>A0A0C9WHT7_9AGAR</name>
<protein>
    <submittedName>
        <fullName evidence="2">Uncharacterized protein</fullName>
    </submittedName>
</protein>
<keyword evidence="1" id="KW-0732">Signal</keyword>
<dbReference type="AlphaFoldDB" id="A0A0C9WHT7"/>
<gene>
    <name evidence="2" type="ORF">K443DRAFT_470909</name>
</gene>
<proteinExistence type="predicted"/>
<feature type="signal peptide" evidence="1">
    <location>
        <begin position="1"/>
        <end position="26"/>
    </location>
</feature>
<dbReference type="Proteomes" id="UP000054477">
    <property type="component" value="Unassembled WGS sequence"/>
</dbReference>
<evidence type="ECO:0000313" key="2">
    <source>
        <dbReference type="EMBL" id="KIJ91764.1"/>
    </source>
</evidence>